<evidence type="ECO:0000256" key="2">
    <source>
        <dbReference type="ARBA" id="ARBA00023043"/>
    </source>
</evidence>
<proteinExistence type="inferred from homology"/>
<evidence type="ECO:0000256" key="3">
    <source>
        <dbReference type="ARBA" id="ARBA00038122"/>
    </source>
</evidence>
<dbReference type="PROSITE" id="PS50297">
    <property type="entry name" value="ANK_REP_REGION"/>
    <property type="match status" value="2"/>
</dbReference>
<comment type="similarity">
    <text evidence="3">Belongs to the SOWAH family.</text>
</comment>
<dbReference type="Proteomes" id="UP001174136">
    <property type="component" value="Unassembled WGS sequence"/>
</dbReference>
<dbReference type="EMBL" id="JAOPHQ010003167">
    <property type="protein sequence ID" value="KAK0144072.1"/>
    <property type="molecule type" value="Genomic_DNA"/>
</dbReference>
<dbReference type="PROSITE" id="PS50088">
    <property type="entry name" value="ANK_REPEAT"/>
    <property type="match status" value="2"/>
</dbReference>
<dbReference type="PANTHER" id="PTHR14491">
    <property type="entry name" value="SOSONDOWAH, ISOFORM G"/>
    <property type="match status" value="1"/>
</dbReference>
<evidence type="ECO:0000313" key="6">
    <source>
        <dbReference type="Proteomes" id="UP001174136"/>
    </source>
</evidence>
<dbReference type="InterPro" id="IPR002110">
    <property type="entry name" value="Ankyrin_rpt"/>
</dbReference>
<comment type="caution">
    <text evidence="5">The sequence shown here is derived from an EMBL/GenBank/DDBJ whole genome shotgun (WGS) entry which is preliminary data.</text>
</comment>
<evidence type="ECO:0000256" key="1">
    <source>
        <dbReference type="ARBA" id="ARBA00022737"/>
    </source>
</evidence>
<gene>
    <name evidence="5" type="primary">Sowahc_1</name>
    <name evidence="5" type="ORF">N1851_017569</name>
</gene>
<evidence type="ECO:0000313" key="5">
    <source>
        <dbReference type="EMBL" id="KAK0144072.1"/>
    </source>
</evidence>
<sequence>MRDLFKWIKQKLTGQSEDGPDDDTRSMAASSVMSLYHRVHFDPLEKDWLRSSAVGNITAQRLLLTQDPALAHKKTALHWAAKQGRLDTVDLMFLSSVDVNVRSGYTALHLASIHGHQHMVLALINTYNAKTDIRDYHGKMAVHYWSGNTDVFNKPGSQSGGKLSYGRRSQRYALPSMLLSRSRSQGQLSLDFTTGPQSPRLHILDLPMGF</sequence>
<keyword evidence="6" id="KW-1185">Reference proteome</keyword>
<dbReference type="AlphaFoldDB" id="A0AA47MPB6"/>
<organism evidence="5 6">
    <name type="scientific">Merluccius polli</name>
    <name type="common">Benguela hake</name>
    <name type="synonym">Merluccius cadenati</name>
    <dbReference type="NCBI Taxonomy" id="89951"/>
    <lineage>
        <taxon>Eukaryota</taxon>
        <taxon>Metazoa</taxon>
        <taxon>Chordata</taxon>
        <taxon>Craniata</taxon>
        <taxon>Vertebrata</taxon>
        <taxon>Euteleostomi</taxon>
        <taxon>Actinopterygii</taxon>
        <taxon>Neopterygii</taxon>
        <taxon>Teleostei</taxon>
        <taxon>Neoteleostei</taxon>
        <taxon>Acanthomorphata</taxon>
        <taxon>Zeiogadaria</taxon>
        <taxon>Gadariae</taxon>
        <taxon>Gadiformes</taxon>
        <taxon>Gadoidei</taxon>
        <taxon>Merlucciidae</taxon>
        <taxon>Merluccius</taxon>
    </lineage>
</organism>
<keyword evidence="2 4" id="KW-0040">ANK repeat</keyword>
<dbReference type="Pfam" id="PF12796">
    <property type="entry name" value="Ank_2"/>
    <property type="match status" value="1"/>
</dbReference>
<dbReference type="SUPFAM" id="SSF48403">
    <property type="entry name" value="Ankyrin repeat"/>
    <property type="match status" value="1"/>
</dbReference>
<dbReference type="SMART" id="SM00248">
    <property type="entry name" value="ANK"/>
    <property type="match status" value="2"/>
</dbReference>
<protein>
    <submittedName>
        <fullName evidence="5">Ankyrin repeat domain-containing protein SOWAHC</fullName>
    </submittedName>
</protein>
<accession>A0AA47MPB6</accession>
<dbReference type="InterPro" id="IPR036770">
    <property type="entry name" value="Ankyrin_rpt-contain_sf"/>
</dbReference>
<name>A0AA47MPB6_MERPO</name>
<feature type="repeat" description="ANK" evidence="4">
    <location>
        <begin position="72"/>
        <end position="104"/>
    </location>
</feature>
<dbReference type="Gene3D" id="1.25.40.20">
    <property type="entry name" value="Ankyrin repeat-containing domain"/>
    <property type="match status" value="1"/>
</dbReference>
<evidence type="ECO:0000256" key="4">
    <source>
        <dbReference type="PROSITE-ProRule" id="PRU00023"/>
    </source>
</evidence>
<reference evidence="5" key="1">
    <citation type="journal article" date="2023" name="Front. Mar. Sci.">
        <title>A new Merluccius polli reference genome to investigate the effects of global change in West African waters.</title>
        <authorList>
            <person name="Mateo J.L."/>
            <person name="Blanco-Fernandez C."/>
            <person name="Garcia-Vazquez E."/>
            <person name="Machado-Schiaffino G."/>
        </authorList>
    </citation>
    <scope>NUCLEOTIDE SEQUENCE</scope>
    <source>
        <strain evidence="5">C29</strain>
        <tissue evidence="5">Fin</tissue>
    </source>
</reference>
<keyword evidence="1" id="KW-0677">Repeat</keyword>
<feature type="repeat" description="ANK" evidence="4">
    <location>
        <begin position="103"/>
        <end position="136"/>
    </location>
</feature>
<dbReference type="PANTHER" id="PTHR14491:SF9">
    <property type="entry name" value="ANKYRIN REPEAT DOMAIN-CONTAINING PROTEIN SOWAHB-LIKE"/>
    <property type="match status" value="1"/>
</dbReference>